<reference evidence="1" key="1">
    <citation type="journal article" date="2014" name="Front. Microbiol.">
        <title>High frequency of phylogenetically diverse reductive dehalogenase-homologous genes in deep subseafloor sedimentary metagenomes.</title>
        <authorList>
            <person name="Kawai M."/>
            <person name="Futagami T."/>
            <person name="Toyoda A."/>
            <person name="Takaki Y."/>
            <person name="Nishi S."/>
            <person name="Hori S."/>
            <person name="Arai W."/>
            <person name="Tsubouchi T."/>
            <person name="Morono Y."/>
            <person name="Uchiyama I."/>
            <person name="Ito T."/>
            <person name="Fujiyama A."/>
            <person name="Inagaki F."/>
            <person name="Takami H."/>
        </authorList>
    </citation>
    <scope>NUCLEOTIDE SEQUENCE</scope>
    <source>
        <strain evidence="1">Expedition CK06-06</strain>
    </source>
</reference>
<comment type="caution">
    <text evidence="1">The sequence shown here is derived from an EMBL/GenBank/DDBJ whole genome shotgun (WGS) entry which is preliminary data.</text>
</comment>
<name>X1CF71_9ZZZZ</name>
<gene>
    <name evidence="1" type="ORF">S01H4_38868</name>
</gene>
<dbReference type="EMBL" id="BART01021002">
    <property type="protein sequence ID" value="GAG94898.1"/>
    <property type="molecule type" value="Genomic_DNA"/>
</dbReference>
<evidence type="ECO:0000313" key="1">
    <source>
        <dbReference type="EMBL" id="GAG94898.1"/>
    </source>
</evidence>
<sequence>NVKSYPWNTPEEIQNLRNRLKEIKNGINAGKSVFINKESHIN</sequence>
<organism evidence="1">
    <name type="scientific">marine sediment metagenome</name>
    <dbReference type="NCBI Taxonomy" id="412755"/>
    <lineage>
        <taxon>unclassified sequences</taxon>
        <taxon>metagenomes</taxon>
        <taxon>ecological metagenomes</taxon>
    </lineage>
</organism>
<accession>X1CF71</accession>
<dbReference type="AlphaFoldDB" id="X1CF71"/>
<protein>
    <submittedName>
        <fullName evidence="1">Uncharacterized protein</fullName>
    </submittedName>
</protein>
<feature type="non-terminal residue" evidence="1">
    <location>
        <position position="1"/>
    </location>
</feature>
<proteinExistence type="predicted"/>